<evidence type="ECO:0000256" key="1">
    <source>
        <dbReference type="SAM" id="Phobius"/>
    </source>
</evidence>
<dbReference type="RefSeq" id="WP_273305946.1">
    <property type="nucleotide sequence ID" value="NZ_DYUD01000017.1"/>
</dbReference>
<sequence>MKEWNDDQWRELFDRHTPQPKHDRWFTRRVMNRLPRKRWSLETKISLVVLLLILIICTALCVTFARELVVNPCWRCPGTWVMYGTLSVACILFAAQLNSFFRSLYDAS</sequence>
<proteinExistence type="predicted"/>
<feature type="transmembrane region" description="Helical" evidence="1">
    <location>
        <begin position="80"/>
        <end position="101"/>
    </location>
</feature>
<evidence type="ECO:0000313" key="3">
    <source>
        <dbReference type="Proteomes" id="UP000757103"/>
    </source>
</evidence>
<accession>A0A921MRN4</accession>
<dbReference type="Proteomes" id="UP000757103">
    <property type="component" value="Unassembled WGS sequence"/>
</dbReference>
<keyword evidence="1" id="KW-0812">Transmembrane</keyword>
<comment type="caution">
    <text evidence="2">The sequence shown here is derived from an EMBL/GenBank/DDBJ whole genome shotgun (WGS) entry which is preliminary data.</text>
</comment>
<keyword evidence="1" id="KW-0472">Membrane</keyword>
<dbReference type="EMBL" id="DYUD01000017">
    <property type="protein sequence ID" value="HJG88922.1"/>
    <property type="molecule type" value="Genomic_DNA"/>
</dbReference>
<dbReference type="AlphaFoldDB" id="A0A921MRN4"/>
<reference evidence="2" key="2">
    <citation type="submission" date="2021-09" db="EMBL/GenBank/DDBJ databases">
        <authorList>
            <person name="Gilroy R."/>
        </authorList>
    </citation>
    <scope>NUCLEOTIDE SEQUENCE</scope>
    <source>
        <strain evidence="2">CHK121-7720</strain>
    </source>
</reference>
<evidence type="ECO:0000313" key="2">
    <source>
        <dbReference type="EMBL" id="HJG88922.1"/>
    </source>
</evidence>
<protein>
    <submittedName>
        <fullName evidence="2">Uncharacterized protein</fullName>
    </submittedName>
</protein>
<organism evidence="2 3">
    <name type="scientific">Barnesiella viscericola</name>
    <dbReference type="NCBI Taxonomy" id="397865"/>
    <lineage>
        <taxon>Bacteria</taxon>
        <taxon>Pseudomonadati</taxon>
        <taxon>Bacteroidota</taxon>
        <taxon>Bacteroidia</taxon>
        <taxon>Bacteroidales</taxon>
        <taxon>Barnesiellaceae</taxon>
        <taxon>Barnesiella</taxon>
    </lineage>
</organism>
<keyword evidence="1" id="KW-1133">Transmembrane helix</keyword>
<gene>
    <name evidence="2" type="ORF">K8U91_05540</name>
</gene>
<name>A0A921MRN4_9BACT</name>
<reference evidence="2" key="1">
    <citation type="journal article" date="2021" name="PeerJ">
        <title>Extensive microbial diversity within the chicken gut microbiome revealed by metagenomics and culture.</title>
        <authorList>
            <person name="Gilroy R."/>
            <person name="Ravi A."/>
            <person name="Getino M."/>
            <person name="Pursley I."/>
            <person name="Horton D.L."/>
            <person name="Alikhan N.F."/>
            <person name="Baker D."/>
            <person name="Gharbi K."/>
            <person name="Hall N."/>
            <person name="Watson M."/>
            <person name="Adriaenssens E.M."/>
            <person name="Foster-Nyarko E."/>
            <person name="Jarju S."/>
            <person name="Secka A."/>
            <person name="Antonio M."/>
            <person name="Oren A."/>
            <person name="Chaudhuri R.R."/>
            <person name="La Ragione R."/>
            <person name="Hildebrand F."/>
            <person name="Pallen M.J."/>
        </authorList>
    </citation>
    <scope>NUCLEOTIDE SEQUENCE</scope>
    <source>
        <strain evidence="2">CHK121-7720</strain>
    </source>
</reference>
<feature type="transmembrane region" description="Helical" evidence="1">
    <location>
        <begin position="45"/>
        <end position="65"/>
    </location>
</feature>